<dbReference type="Proteomes" id="UP000050867">
    <property type="component" value="Unassembled WGS sequence"/>
</dbReference>
<dbReference type="InterPro" id="IPR050267">
    <property type="entry name" value="Anti-sigma-factor_SerPK"/>
</dbReference>
<proteinExistence type="predicted"/>
<sequence length="110" mass="11475">MLKALRSHGVLGEAADSAALLVTELAGNAVEHAGGRPAGKFTVVLGRRDEWLRIEVRDGGRPLTLRQRSSAPEVTATAGRGLFLVQALSGSWGVRSTPGGKAVWCVLGVC</sequence>
<keyword evidence="1" id="KW-0723">Serine/threonine-protein kinase</keyword>
<gene>
    <name evidence="3" type="ORF">AQ490_10615</name>
</gene>
<dbReference type="GO" id="GO:0004674">
    <property type="term" value="F:protein serine/threonine kinase activity"/>
    <property type="evidence" value="ECO:0007669"/>
    <property type="project" value="UniProtKB-KW"/>
</dbReference>
<comment type="caution">
    <text evidence="3">The sequence shown here is derived from an EMBL/GenBank/DDBJ whole genome shotgun (WGS) entry which is preliminary data.</text>
</comment>
<dbReference type="SUPFAM" id="SSF55874">
    <property type="entry name" value="ATPase domain of HSP90 chaperone/DNA topoisomerase II/histidine kinase"/>
    <property type="match status" value="1"/>
</dbReference>
<dbReference type="EMBL" id="LLZU01000039">
    <property type="protein sequence ID" value="KRV46368.1"/>
    <property type="molecule type" value="Genomic_DNA"/>
</dbReference>
<keyword evidence="1" id="KW-0808">Transferase</keyword>
<dbReference type="PANTHER" id="PTHR35526:SF3">
    <property type="entry name" value="ANTI-SIGMA-F FACTOR RSBW"/>
    <property type="match status" value="1"/>
</dbReference>
<protein>
    <recommendedName>
        <fullName evidence="2">Histidine kinase/HSP90-like ATPase domain-containing protein</fullName>
    </recommendedName>
</protein>
<evidence type="ECO:0000313" key="3">
    <source>
        <dbReference type="EMBL" id="KRV46368.1"/>
    </source>
</evidence>
<accession>A0A0T6LJW6</accession>
<dbReference type="Gene3D" id="3.30.565.10">
    <property type="entry name" value="Histidine kinase-like ATPase, C-terminal domain"/>
    <property type="match status" value="1"/>
</dbReference>
<keyword evidence="4" id="KW-1185">Reference proteome</keyword>
<dbReference type="PANTHER" id="PTHR35526">
    <property type="entry name" value="ANTI-SIGMA-F FACTOR RSBW-RELATED"/>
    <property type="match status" value="1"/>
</dbReference>
<dbReference type="STRING" id="76728.AQ490_10615"/>
<evidence type="ECO:0000313" key="4">
    <source>
        <dbReference type="Proteomes" id="UP000050867"/>
    </source>
</evidence>
<dbReference type="AlphaFoldDB" id="A0A0T6LJW6"/>
<dbReference type="Pfam" id="PF13581">
    <property type="entry name" value="HATPase_c_2"/>
    <property type="match status" value="1"/>
</dbReference>
<feature type="domain" description="Histidine kinase/HSP90-like ATPase" evidence="2">
    <location>
        <begin position="4"/>
        <end position="104"/>
    </location>
</feature>
<dbReference type="CDD" id="cd16936">
    <property type="entry name" value="HATPase_RsbW-like"/>
    <property type="match status" value="1"/>
</dbReference>
<dbReference type="InterPro" id="IPR036890">
    <property type="entry name" value="HATPase_C_sf"/>
</dbReference>
<dbReference type="InterPro" id="IPR003594">
    <property type="entry name" value="HATPase_dom"/>
</dbReference>
<reference evidence="3 4" key="1">
    <citation type="submission" date="2015-10" db="EMBL/GenBank/DDBJ databases">
        <title>Draft genome sequence of pyrrolomycin-producing Streptomyces vitaminophilus.</title>
        <authorList>
            <person name="Graham D.E."/>
            <person name="Mahan K.M."/>
            <person name="Klingeman D.M."/>
            <person name="Hettich R.L."/>
            <person name="Parry R.J."/>
        </authorList>
    </citation>
    <scope>NUCLEOTIDE SEQUENCE [LARGE SCALE GENOMIC DNA]</scope>
    <source>
        <strain evidence="3 4">ATCC 31673</strain>
    </source>
</reference>
<name>A0A0T6LJW6_WENVI</name>
<evidence type="ECO:0000256" key="1">
    <source>
        <dbReference type="ARBA" id="ARBA00022527"/>
    </source>
</evidence>
<evidence type="ECO:0000259" key="2">
    <source>
        <dbReference type="Pfam" id="PF13581"/>
    </source>
</evidence>
<organism evidence="3 4">
    <name type="scientific">Wenjunlia vitaminophila</name>
    <name type="common">Streptomyces vitaminophilus</name>
    <dbReference type="NCBI Taxonomy" id="76728"/>
    <lineage>
        <taxon>Bacteria</taxon>
        <taxon>Bacillati</taxon>
        <taxon>Actinomycetota</taxon>
        <taxon>Actinomycetes</taxon>
        <taxon>Kitasatosporales</taxon>
        <taxon>Streptomycetaceae</taxon>
        <taxon>Wenjunlia</taxon>
    </lineage>
</organism>
<dbReference type="eggNOG" id="COG2172">
    <property type="taxonomic scope" value="Bacteria"/>
</dbReference>
<keyword evidence="1" id="KW-0418">Kinase</keyword>